<feature type="domain" description="Type I restriction modification DNA specificity" evidence="4">
    <location>
        <begin position="76"/>
        <end position="147"/>
    </location>
</feature>
<dbReference type="EMBL" id="JANUXY010000002">
    <property type="protein sequence ID" value="MCS4485895.1"/>
    <property type="molecule type" value="Genomic_DNA"/>
</dbReference>
<keyword evidence="2" id="KW-0680">Restriction system</keyword>
<dbReference type="InterPro" id="IPR052021">
    <property type="entry name" value="Type-I_RS_S_subunit"/>
</dbReference>
<evidence type="ECO:0000313" key="6">
    <source>
        <dbReference type="Proteomes" id="UP001205609"/>
    </source>
</evidence>
<dbReference type="GO" id="GO:0004519">
    <property type="term" value="F:endonuclease activity"/>
    <property type="evidence" value="ECO:0007669"/>
    <property type="project" value="UniProtKB-KW"/>
</dbReference>
<accession>A0ABT2F208</accession>
<keyword evidence="5" id="KW-0255">Endonuclease</keyword>
<dbReference type="Proteomes" id="UP001205609">
    <property type="component" value="Unassembled WGS sequence"/>
</dbReference>
<dbReference type="PANTHER" id="PTHR30408:SF12">
    <property type="entry name" value="TYPE I RESTRICTION ENZYME MJAVIII SPECIFICITY SUBUNIT"/>
    <property type="match status" value="1"/>
</dbReference>
<dbReference type="SUPFAM" id="SSF116734">
    <property type="entry name" value="DNA methylase specificity domain"/>
    <property type="match status" value="1"/>
</dbReference>
<keyword evidence="6" id="KW-1185">Reference proteome</keyword>
<evidence type="ECO:0000259" key="4">
    <source>
        <dbReference type="Pfam" id="PF01420"/>
    </source>
</evidence>
<keyword evidence="5" id="KW-0540">Nuclease</keyword>
<keyword evidence="5" id="KW-0378">Hydrolase</keyword>
<evidence type="ECO:0000313" key="5">
    <source>
        <dbReference type="EMBL" id="MCS4485895.1"/>
    </source>
</evidence>
<dbReference type="PANTHER" id="PTHR30408">
    <property type="entry name" value="TYPE-1 RESTRICTION ENZYME ECOKI SPECIFICITY PROTEIN"/>
    <property type="match status" value="1"/>
</dbReference>
<dbReference type="InterPro" id="IPR000055">
    <property type="entry name" value="Restrct_endonuc_typeI_TRD"/>
</dbReference>
<comment type="caution">
    <text evidence="5">The sequence shown here is derived from an EMBL/GenBank/DDBJ whole genome shotgun (WGS) entry which is preliminary data.</text>
</comment>
<evidence type="ECO:0000256" key="1">
    <source>
        <dbReference type="ARBA" id="ARBA00010923"/>
    </source>
</evidence>
<dbReference type="Pfam" id="PF01420">
    <property type="entry name" value="Methylase_S"/>
    <property type="match status" value="1"/>
</dbReference>
<dbReference type="Gene3D" id="3.90.220.20">
    <property type="entry name" value="DNA methylase specificity domains"/>
    <property type="match status" value="1"/>
</dbReference>
<dbReference type="GO" id="GO:0016787">
    <property type="term" value="F:hydrolase activity"/>
    <property type="evidence" value="ECO:0007669"/>
    <property type="project" value="UniProtKB-KW"/>
</dbReference>
<gene>
    <name evidence="5" type="ORF">NXS11_03190</name>
</gene>
<name>A0ABT2F208_9STAP</name>
<reference evidence="5 6" key="1">
    <citation type="journal article" date="2023" name="Int. J. Syst. Evol. Microbiol.">
        <title>Streptococcus sciuri sp. nov., Staphylococcus marylandisciuri sp. nov. and Staphylococcus americanisciuri sp. nov., isolated from faeces of eastern grey squirrel (Sciurus carolinensis).</title>
        <authorList>
            <person name="Volokhov D.V."/>
            <person name="Zagorodnyaya T.A."/>
            <person name="Furtak V.A."/>
            <person name="Nattanmai G."/>
            <person name="Randall L."/>
            <person name="Jose S."/>
            <person name="Gao Y."/>
            <person name="Eisenberg T."/>
            <person name="Delmonte P."/>
            <person name="Blom J."/>
            <person name="Mitchell K.K."/>
        </authorList>
    </citation>
    <scope>NUCLEOTIDE SEQUENCE [LARGE SCALE GENOMIC DNA]</scope>
    <source>
        <strain evidence="5 6">GRT3</strain>
    </source>
</reference>
<proteinExistence type="inferred from homology"/>
<dbReference type="RefSeq" id="WP_259198581.1">
    <property type="nucleotide sequence ID" value="NZ_JANUXY010000002.1"/>
</dbReference>
<protein>
    <submittedName>
        <fullName evidence="5">Restriction endonuclease subunit S</fullName>
        <ecNumber evidence="5">3.1.21.-</ecNumber>
    </submittedName>
</protein>
<evidence type="ECO:0000256" key="2">
    <source>
        <dbReference type="ARBA" id="ARBA00022747"/>
    </source>
</evidence>
<comment type="similarity">
    <text evidence="1">Belongs to the type-I restriction system S methylase family.</text>
</comment>
<dbReference type="InterPro" id="IPR044946">
    <property type="entry name" value="Restrct_endonuc_typeI_TRD_sf"/>
</dbReference>
<organism evidence="5 6">
    <name type="scientific">Staphylococcus americanisciuri</name>
    <dbReference type="NCBI Taxonomy" id="2973940"/>
    <lineage>
        <taxon>Bacteria</taxon>
        <taxon>Bacillati</taxon>
        <taxon>Bacillota</taxon>
        <taxon>Bacilli</taxon>
        <taxon>Bacillales</taxon>
        <taxon>Staphylococcaceae</taxon>
        <taxon>Staphylococcus</taxon>
    </lineage>
</organism>
<dbReference type="EC" id="3.1.21.-" evidence="5"/>
<keyword evidence="3" id="KW-0238">DNA-binding</keyword>
<evidence type="ECO:0000256" key="3">
    <source>
        <dbReference type="ARBA" id="ARBA00023125"/>
    </source>
</evidence>
<sequence length="180" mass="20987">MILSRLNRYEDPKGKVYAIYDQNLMNKDMGIFNKDAPDANYMVLTSDNKAPCLEAGQLVFNTISGECAIVSEEHSGAILPYNFTRIEVDKSRIYPRYLMYWFNQSPQALKQLHLFKQGGSMIKKITHHQLQELEISLPPLEKQKVIGNLAYKRTKLKYLKDRRAYLMDQYLSAIIFKEEQ</sequence>